<gene>
    <name evidence="9" type="ORF">Nepgr_019964</name>
</gene>
<dbReference type="Pfam" id="PF01490">
    <property type="entry name" value="Aa_trans"/>
    <property type="match status" value="1"/>
</dbReference>
<dbReference type="GO" id="GO:0016020">
    <property type="term" value="C:membrane"/>
    <property type="evidence" value="ECO:0007669"/>
    <property type="project" value="UniProtKB-SubCell"/>
</dbReference>
<keyword evidence="3 7" id="KW-0812">Transmembrane</keyword>
<keyword evidence="6 7" id="KW-0472">Membrane</keyword>
<feature type="transmembrane region" description="Helical" evidence="7">
    <location>
        <begin position="204"/>
        <end position="225"/>
    </location>
</feature>
<evidence type="ECO:0000313" key="10">
    <source>
        <dbReference type="Proteomes" id="UP001279734"/>
    </source>
</evidence>
<dbReference type="InterPro" id="IPR013057">
    <property type="entry name" value="AA_transpt_TM"/>
</dbReference>
<evidence type="ECO:0000256" key="1">
    <source>
        <dbReference type="ARBA" id="ARBA00004370"/>
    </source>
</evidence>
<dbReference type="GO" id="GO:0006865">
    <property type="term" value="P:amino acid transport"/>
    <property type="evidence" value="ECO:0007669"/>
    <property type="project" value="UniProtKB-KW"/>
</dbReference>
<dbReference type="Proteomes" id="UP001279734">
    <property type="component" value="Unassembled WGS sequence"/>
</dbReference>
<proteinExistence type="predicted"/>
<sequence>MLASCRSVRIQPATDQEAPPLPQRESLQIEGLSEAEKQFSKLEAWLPLTESRNGNIYRTFFHLVNSGIGTQALVLPVALTHLGWAWGIICFLLAFSWQLYTIWLLVHLHESPSGKRYSRYLQLAVASFGPKLGKLLAVFPVMYQSGGTCANLIINAGGILKLLFRVICDEGDRCNPTAVSDVEWYLVFVFIAIVIAQHPNLNSLALVSLVGTITAAAYCYVIWIVPVSRSRPSGVFYGANKGIDSETTRAMGVLSAFGTIAFAFRGHNLVLEIQGTLPTSLSNPCRKTMWRAVTRSYCLIASCLIPLAIAGYWAYGNLIPTGGMLTAYPEFHGHGAALAVMYFLVIIACLCSFQLYAMPVFDNLEIVAIGKRGKACEWWLRAGMRCFFGGLVFFGSVALPFLPKLAALIGGIGLPLTFVYPCFMWIAIKKPRSLSPMWWLNWVLGCSGVVVSVLVVISAIWNLAKHGLDANFFHPR</sequence>
<dbReference type="EMBL" id="BSYO01000018">
    <property type="protein sequence ID" value="GMH18123.1"/>
    <property type="molecule type" value="Genomic_DNA"/>
</dbReference>
<name>A0AAD3SUB0_NEPGR</name>
<keyword evidence="4" id="KW-0029">Amino-acid transport</keyword>
<comment type="subcellular location">
    <subcellularLocation>
        <location evidence="1">Membrane</location>
    </subcellularLocation>
</comment>
<comment type="caution">
    <text evidence="9">The sequence shown here is derived from an EMBL/GenBank/DDBJ whole genome shotgun (WGS) entry which is preliminary data.</text>
</comment>
<feature type="transmembrane region" description="Helical" evidence="7">
    <location>
        <begin position="405"/>
        <end position="427"/>
    </location>
</feature>
<feature type="transmembrane region" description="Helical" evidence="7">
    <location>
        <begin position="296"/>
        <end position="315"/>
    </location>
</feature>
<feature type="transmembrane region" description="Helical" evidence="7">
    <location>
        <begin position="378"/>
        <end position="399"/>
    </location>
</feature>
<evidence type="ECO:0000256" key="5">
    <source>
        <dbReference type="ARBA" id="ARBA00022989"/>
    </source>
</evidence>
<keyword evidence="10" id="KW-1185">Reference proteome</keyword>
<feature type="transmembrane region" description="Helical" evidence="7">
    <location>
        <begin position="182"/>
        <end position="198"/>
    </location>
</feature>
<feature type="transmembrane region" description="Helical" evidence="7">
    <location>
        <begin position="60"/>
        <end position="78"/>
    </location>
</feature>
<evidence type="ECO:0000256" key="7">
    <source>
        <dbReference type="SAM" id="Phobius"/>
    </source>
</evidence>
<evidence type="ECO:0000256" key="6">
    <source>
        <dbReference type="ARBA" id="ARBA00023136"/>
    </source>
</evidence>
<dbReference type="AlphaFoldDB" id="A0AAD3SUB0"/>
<feature type="transmembrane region" description="Helical" evidence="7">
    <location>
        <begin position="335"/>
        <end position="357"/>
    </location>
</feature>
<feature type="transmembrane region" description="Helical" evidence="7">
    <location>
        <begin position="84"/>
        <end position="106"/>
    </location>
</feature>
<protein>
    <recommendedName>
        <fullName evidence="8">Amino acid transporter transmembrane domain-containing protein</fullName>
    </recommendedName>
</protein>
<accession>A0AAD3SUB0</accession>
<organism evidence="9 10">
    <name type="scientific">Nepenthes gracilis</name>
    <name type="common">Slender pitcher plant</name>
    <dbReference type="NCBI Taxonomy" id="150966"/>
    <lineage>
        <taxon>Eukaryota</taxon>
        <taxon>Viridiplantae</taxon>
        <taxon>Streptophyta</taxon>
        <taxon>Embryophyta</taxon>
        <taxon>Tracheophyta</taxon>
        <taxon>Spermatophyta</taxon>
        <taxon>Magnoliopsida</taxon>
        <taxon>eudicotyledons</taxon>
        <taxon>Gunneridae</taxon>
        <taxon>Pentapetalae</taxon>
        <taxon>Caryophyllales</taxon>
        <taxon>Nepenthaceae</taxon>
        <taxon>Nepenthes</taxon>
    </lineage>
</organism>
<evidence type="ECO:0000313" key="9">
    <source>
        <dbReference type="EMBL" id="GMH18123.1"/>
    </source>
</evidence>
<evidence type="ECO:0000256" key="2">
    <source>
        <dbReference type="ARBA" id="ARBA00022448"/>
    </source>
</evidence>
<dbReference type="PANTHER" id="PTHR48017">
    <property type="entry name" value="OS05G0424000 PROTEIN-RELATED"/>
    <property type="match status" value="1"/>
</dbReference>
<keyword evidence="5 7" id="KW-1133">Transmembrane helix</keyword>
<evidence type="ECO:0000256" key="4">
    <source>
        <dbReference type="ARBA" id="ARBA00022970"/>
    </source>
</evidence>
<reference evidence="9" key="1">
    <citation type="submission" date="2023-05" db="EMBL/GenBank/DDBJ databases">
        <title>Nepenthes gracilis genome sequencing.</title>
        <authorList>
            <person name="Fukushima K."/>
        </authorList>
    </citation>
    <scope>NUCLEOTIDE SEQUENCE</scope>
    <source>
        <strain evidence="9">SING2019-196</strain>
    </source>
</reference>
<evidence type="ECO:0000256" key="3">
    <source>
        <dbReference type="ARBA" id="ARBA00022692"/>
    </source>
</evidence>
<keyword evidence="2" id="KW-0813">Transport</keyword>
<feature type="transmembrane region" description="Helical" evidence="7">
    <location>
        <begin position="439"/>
        <end position="461"/>
    </location>
</feature>
<feature type="domain" description="Amino acid transporter transmembrane" evidence="8">
    <location>
        <begin position="53"/>
        <end position="462"/>
    </location>
</feature>
<evidence type="ECO:0000259" key="8">
    <source>
        <dbReference type="Pfam" id="PF01490"/>
    </source>
</evidence>